<dbReference type="EMBL" id="KZ819673">
    <property type="protein sequence ID" value="PWN26072.1"/>
    <property type="molecule type" value="Genomic_DNA"/>
</dbReference>
<feature type="compositionally biased region" description="Low complexity" evidence="2">
    <location>
        <begin position="13"/>
        <end position="50"/>
    </location>
</feature>
<evidence type="ECO:0000256" key="1">
    <source>
        <dbReference type="ARBA" id="ARBA00023242"/>
    </source>
</evidence>
<keyword evidence="1" id="KW-0539">Nucleus</keyword>
<proteinExistence type="predicted"/>
<protein>
    <recommendedName>
        <fullName evidence="3">Xylanolytic transcriptional activator regulatory domain-containing protein</fullName>
    </recommendedName>
</protein>
<dbReference type="PANTHER" id="PTHR47431:SF1">
    <property type="entry name" value="ZN(II)2CYS6 TRANSCRIPTION FACTOR (EUROFUNG)"/>
    <property type="match status" value="1"/>
</dbReference>
<feature type="region of interest" description="Disordered" evidence="2">
    <location>
        <begin position="214"/>
        <end position="268"/>
    </location>
</feature>
<feature type="compositionally biased region" description="Low complexity" evidence="2">
    <location>
        <begin position="1045"/>
        <end position="1065"/>
    </location>
</feature>
<dbReference type="InterPro" id="IPR036864">
    <property type="entry name" value="Zn2-C6_fun-type_DNA-bd_sf"/>
</dbReference>
<feature type="compositionally biased region" description="Basic and acidic residues" evidence="2">
    <location>
        <begin position="870"/>
        <end position="879"/>
    </location>
</feature>
<dbReference type="AlphaFoldDB" id="A0A316ULA6"/>
<gene>
    <name evidence="4" type="ORF">BDZ90DRAFT_233657</name>
</gene>
<feature type="compositionally biased region" description="Low complexity" evidence="2">
    <location>
        <begin position="88"/>
        <end position="106"/>
    </location>
</feature>
<feature type="compositionally biased region" description="Low complexity" evidence="2">
    <location>
        <begin position="220"/>
        <end position="243"/>
    </location>
</feature>
<evidence type="ECO:0000256" key="2">
    <source>
        <dbReference type="SAM" id="MobiDB-lite"/>
    </source>
</evidence>
<feature type="compositionally biased region" description="Low complexity" evidence="2">
    <location>
        <begin position="60"/>
        <end position="69"/>
    </location>
</feature>
<sequence length="1187" mass="124964">MDPRNFFGGGGDHQQQQQQQQYQHGDLPPELLQWHQQQQNPHFPQQQPMQSYATFPSIFQQQQQQQQQQEPFMQQDSASPTSLTQVESSSTSSPSASNAGPPKKASQAGPVRSKTKSEKASKDTTADAAGSGGGASGGDESSKAGSSKAGAGGASGKSAPSRCNGQQPCHNCINRGREDDCVYTPKPNQSQEEANLEQHLKRLFNLSQMPSQLLEAQREQGAQQFSSASPSQQPQQQHQQQAPPAMPLAGSPLSPIPMVPQSPSGSSHSWDPMAAFYAANLGQSPFSTGSSAVPQQHGVMSPTMGGPMSPWSMDLSGSAATPVTAPPHAVPGSFAGTLAGGGGVAGGDHLYRFLPVFLPPDPESPFILSLQAILPLLSHGEAHEDAENAQVSSSSSASVGADRKQQLLQVAAFYERRASEAIEAVLERAEGHLANGKTDSVTSQGSTLGVIQALAVLCVYHYGSGRALKARLKADQALGLCMAKGLHRLKRPESGDFSSSSSSSSIPATKSSFVAPDNDPFGHQSLFMDMPDVVLYEMQKRVWWTCWSSSLWCAYNTAIVPTIRADDPRVRTEVPATSDSGAWAANVKSLQLLLLIQERVLALSNGKELDEGGSGNGNGSSNGGGQHTRDESKSSTYAPSSNGGDAATPTNSSSTAEPAFHSLPSNATRQDILDSMMDIDRNLQAQIAAIESDESAFKQLCEEPEAIASSVVGRGDYKGGDDSPEALSRRLEKQLVAYLRRSAAIQVYTSSLTLHLGQAFQGATLFERKLCFLNTIGENDSSAACQVPMPDSFSAAFSSAQGGGEEEAAKSAVATAVSNAAQANVATASTQDLFARGPFLPRESLDRCVHASKRLLEIARHRRGPTTPSKEGEVKREDGTASGGDADAAKAAAAAGLSEPNPFNACSFVLISFTLLMQALAVSSGSQDATGGGEEEVGKGDQDYAGSDMDEGEGQGGSFAYTADAAGNEAGPDSDFDMDEFLSSTNNEDGPPSISAADDNDFASSGRRPSNQGRSHSSADVDAFSRGLLQSAQGAAALGGGGGSAVASGSGTPLQGSTQPQQTRRSLRSLLPTLCRRAGRFHLLLSSSTSSSSREATRDLVARIRGALYAPRAQSLLEDGRAHGRRSELVLGDEQDAIDAVRPPSLRLDGQRILGFHIDQFVYSQYNTVIVRHLTLLRVCFGACELE</sequence>
<evidence type="ECO:0000259" key="3">
    <source>
        <dbReference type="Pfam" id="PF04082"/>
    </source>
</evidence>
<evidence type="ECO:0000313" key="5">
    <source>
        <dbReference type="Proteomes" id="UP000245884"/>
    </source>
</evidence>
<feature type="region of interest" description="Disordered" evidence="2">
    <location>
        <begin position="1035"/>
        <end position="1065"/>
    </location>
</feature>
<dbReference type="GO" id="GO:0008270">
    <property type="term" value="F:zinc ion binding"/>
    <property type="evidence" value="ECO:0007669"/>
    <property type="project" value="InterPro"/>
</dbReference>
<dbReference type="GeneID" id="37028535"/>
<feature type="region of interest" description="Disordered" evidence="2">
    <location>
        <begin position="607"/>
        <end position="664"/>
    </location>
</feature>
<dbReference type="Pfam" id="PF04082">
    <property type="entry name" value="Fungal_trans"/>
    <property type="match status" value="1"/>
</dbReference>
<dbReference type="RefSeq" id="XP_025360684.1">
    <property type="nucleotide sequence ID" value="XM_025506712.1"/>
</dbReference>
<dbReference type="Proteomes" id="UP000245884">
    <property type="component" value="Unassembled WGS sequence"/>
</dbReference>
<name>A0A316ULA6_9BASI</name>
<dbReference type="GO" id="GO:0000981">
    <property type="term" value="F:DNA-binding transcription factor activity, RNA polymerase II-specific"/>
    <property type="evidence" value="ECO:0007669"/>
    <property type="project" value="InterPro"/>
</dbReference>
<dbReference type="InterPro" id="IPR007219">
    <property type="entry name" value="XnlR_reg_dom"/>
</dbReference>
<keyword evidence="5" id="KW-1185">Reference proteome</keyword>
<feature type="compositionally biased region" description="Polar residues" evidence="2">
    <location>
        <begin position="634"/>
        <end position="656"/>
    </location>
</feature>
<feature type="domain" description="Xylanolytic transcriptional activator regulatory" evidence="3">
    <location>
        <begin position="420"/>
        <end position="567"/>
    </location>
</feature>
<feature type="compositionally biased region" description="Basic and acidic residues" evidence="2">
    <location>
        <begin position="115"/>
        <end position="125"/>
    </location>
</feature>
<feature type="region of interest" description="Disordered" evidence="2">
    <location>
        <begin position="1"/>
        <end position="197"/>
    </location>
</feature>
<dbReference type="GO" id="GO:0003677">
    <property type="term" value="F:DNA binding"/>
    <property type="evidence" value="ECO:0007669"/>
    <property type="project" value="InterPro"/>
</dbReference>
<dbReference type="STRING" id="1569628.A0A316ULA6"/>
<feature type="region of interest" description="Disordered" evidence="2">
    <location>
        <begin position="925"/>
        <end position="1019"/>
    </location>
</feature>
<dbReference type="CDD" id="cd12148">
    <property type="entry name" value="fungal_TF_MHR"/>
    <property type="match status" value="1"/>
</dbReference>
<feature type="compositionally biased region" description="Gly residues" evidence="2">
    <location>
        <begin position="612"/>
        <end position="626"/>
    </location>
</feature>
<accession>A0A316ULA6</accession>
<feature type="region of interest" description="Disordered" evidence="2">
    <location>
        <begin position="859"/>
        <end position="885"/>
    </location>
</feature>
<dbReference type="Gene3D" id="4.10.240.10">
    <property type="entry name" value="Zn(2)-C6 fungal-type DNA-binding domain"/>
    <property type="match status" value="1"/>
</dbReference>
<dbReference type="OrthoDB" id="39175at2759"/>
<organism evidence="4 5">
    <name type="scientific">Jaminaea rosea</name>
    <dbReference type="NCBI Taxonomy" id="1569628"/>
    <lineage>
        <taxon>Eukaryota</taxon>
        <taxon>Fungi</taxon>
        <taxon>Dikarya</taxon>
        <taxon>Basidiomycota</taxon>
        <taxon>Ustilaginomycotina</taxon>
        <taxon>Exobasidiomycetes</taxon>
        <taxon>Microstromatales</taxon>
        <taxon>Microstromatales incertae sedis</taxon>
        <taxon>Jaminaea</taxon>
    </lineage>
</organism>
<dbReference type="PANTHER" id="PTHR47431">
    <property type="entry name" value="ZN(II)2CYS6 TRANSCRIPTION FACTOR (EUROFUNG)-RELATED"/>
    <property type="match status" value="1"/>
</dbReference>
<dbReference type="GO" id="GO:0006351">
    <property type="term" value="P:DNA-templated transcription"/>
    <property type="evidence" value="ECO:0007669"/>
    <property type="project" value="InterPro"/>
</dbReference>
<feature type="compositionally biased region" description="Polar residues" evidence="2">
    <location>
        <begin position="70"/>
        <end position="87"/>
    </location>
</feature>
<evidence type="ECO:0000313" key="4">
    <source>
        <dbReference type="EMBL" id="PWN26072.1"/>
    </source>
</evidence>
<feature type="compositionally biased region" description="Polar residues" evidence="2">
    <location>
        <begin position="1007"/>
        <end position="1018"/>
    </location>
</feature>
<reference evidence="4 5" key="1">
    <citation type="journal article" date="2018" name="Mol. Biol. Evol.">
        <title>Broad Genomic Sampling Reveals a Smut Pathogenic Ancestry of the Fungal Clade Ustilaginomycotina.</title>
        <authorList>
            <person name="Kijpornyongpan T."/>
            <person name="Mondo S.J."/>
            <person name="Barry K."/>
            <person name="Sandor L."/>
            <person name="Lee J."/>
            <person name="Lipzen A."/>
            <person name="Pangilinan J."/>
            <person name="LaButti K."/>
            <person name="Hainaut M."/>
            <person name="Henrissat B."/>
            <person name="Grigoriev I.V."/>
            <person name="Spatafora J.W."/>
            <person name="Aime M.C."/>
        </authorList>
    </citation>
    <scope>NUCLEOTIDE SEQUENCE [LARGE SCALE GENOMIC DNA]</scope>
    <source>
        <strain evidence="4 5">MCA 5214</strain>
    </source>
</reference>